<keyword evidence="4" id="KW-0049">Antioxidant</keyword>
<dbReference type="Gene3D" id="3.40.30.10">
    <property type="entry name" value="Glutaredoxin"/>
    <property type="match status" value="1"/>
</dbReference>
<dbReference type="GO" id="GO:0034599">
    <property type="term" value="P:cellular response to oxidative stress"/>
    <property type="evidence" value="ECO:0007669"/>
    <property type="project" value="TreeGrafter"/>
</dbReference>
<evidence type="ECO:0000256" key="2">
    <source>
        <dbReference type="ARBA" id="ARBA00013017"/>
    </source>
</evidence>
<dbReference type="PANTHER" id="PTHR42801">
    <property type="entry name" value="THIOREDOXIN-DEPENDENT PEROXIDE REDUCTASE"/>
    <property type="match status" value="1"/>
</dbReference>
<dbReference type="EMBL" id="JACXAD010000028">
    <property type="protein sequence ID" value="MBD2770110.1"/>
    <property type="molecule type" value="Genomic_DNA"/>
</dbReference>
<accession>A0A927GL35</accession>
<dbReference type="SUPFAM" id="SSF52833">
    <property type="entry name" value="Thioredoxin-like"/>
    <property type="match status" value="1"/>
</dbReference>
<evidence type="ECO:0000256" key="6">
    <source>
        <dbReference type="ARBA" id="ARBA00023157"/>
    </source>
</evidence>
<evidence type="ECO:0000256" key="10">
    <source>
        <dbReference type="ARBA" id="ARBA00042639"/>
    </source>
</evidence>
<dbReference type="CDD" id="cd02970">
    <property type="entry name" value="PRX_like2"/>
    <property type="match status" value="1"/>
</dbReference>
<dbReference type="InterPro" id="IPR036249">
    <property type="entry name" value="Thioredoxin-like_sf"/>
</dbReference>
<proteinExistence type="inferred from homology"/>
<keyword evidence="7" id="KW-0676">Redox-active center</keyword>
<evidence type="ECO:0000256" key="3">
    <source>
        <dbReference type="ARBA" id="ARBA00022559"/>
    </source>
</evidence>
<feature type="domain" description="Thioredoxin" evidence="12">
    <location>
        <begin position="48"/>
        <end position="219"/>
    </location>
</feature>
<keyword evidence="6" id="KW-1015">Disulfide bond</keyword>
<evidence type="ECO:0000313" key="14">
    <source>
        <dbReference type="Proteomes" id="UP000612233"/>
    </source>
</evidence>
<dbReference type="EC" id="1.11.1.24" evidence="2"/>
<dbReference type="Pfam" id="PF00578">
    <property type="entry name" value="AhpC-TSA"/>
    <property type="match status" value="1"/>
</dbReference>
<evidence type="ECO:0000259" key="12">
    <source>
        <dbReference type="PROSITE" id="PS51352"/>
    </source>
</evidence>
<evidence type="ECO:0000256" key="5">
    <source>
        <dbReference type="ARBA" id="ARBA00023002"/>
    </source>
</evidence>
<gene>
    <name evidence="13" type="ORF">IC235_19660</name>
</gene>
<organism evidence="13 14">
    <name type="scientific">Hymenobacter montanus</name>
    <dbReference type="NCBI Taxonomy" id="2771359"/>
    <lineage>
        <taxon>Bacteria</taxon>
        <taxon>Pseudomonadati</taxon>
        <taxon>Bacteroidota</taxon>
        <taxon>Cytophagia</taxon>
        <taxon>Cytophagales</taxon>
        <taxon>Hymenobacteraceae</taxon>
        <taxon>Hymenobacter</taxon>
    </lineage>
</organism>
<dbReference type="InterPro" id="IPR013766">
    <property type="entry name" value="Thioredoxin_domain"/>
</dbReference>
<name>A0A927GL35_9BACT</name>
<reference evidence="13" key="1">
    <citation type="submission" date="2020-09" db="EMBL/GenBank/DDBJ databases">
        <authorList>
            <person name="Kim M.K."/>
        </authorList>
    </citation>
    <scope>NUCLEOTIDE SEQUENCE</scope>
    <source>
        <strain evidence="13">BT664</strain>
    </source>
</reference>
<protein>
    <recommendedName>
        <fullName evidence="2">thioredoxin-dependent peroxiredoxin</fullName>
        <ecNumber evidence="2">1.11.1.24</ecNumber>
    </recommendedName>
    <alternativeName>
        <fullName evidence="8">Thioredoxin peroxidase</fullName>
    </alternativeName>
    <alternativeName>
        <fullName evidence="10">Thioredoxin-dependent peroxiredoxin Bcp</fullName>
    </alternativeName>
</protein>
<keyword evidence="3" id="KW-0575">Peroxidase</keyword>
<keyword evidence="5" id="KW-0560">Oxidoreductase</keyword>
<dbReference type="RefSeq" id="WP_191006920.1">
    <property type="nucleotide sequence ID" value="NZ_JACXAD010000028.1"/>
</dbReference>
<dbReference type="AlphaFoldDB" id="A0A927GL35"/>
<evidence type="ECO:0000256" key="8">
    <source>
        <dbReference type="ARBA" id="ARBA00032824"/>
    </source>
</evidence>
<evidence type="ECO:0000256" key="4">
    <source>
        <dbReference type="ARBA" id="ARBA00022862"/>
    </source>
</evidence>
<dbReference type="PROSITE" id="PS51352">
    <property type="entry name" value="THIOREDOXIN_2"/>
    <property type="match status" value="1"/>
</dbReference>
<comment type="caution">
    <text evidence="13">The sequence shown here is derived from an EMBL/GenBank/DDBJ whole genome shotgun (WGS) entry which is preliminary data.</text>
</comment>
<dbReference type="PANTHER" id="PTHR42801:SF7">
    <property type="entry name" value="SLL1159 PROTEIN"/>
    <property type="match status" value="1"/>
</dbReference>
<dbReference type="InterPro" id="IPR050924">
    <property type="entry name" value="Peroxiredoxin_BCP/PrxQ"/>
</dbReference>
<dbReference type="GO" id="GO:0008379">
    <property type="term" value="F:thioredoxin peroxidase activity"/>
    <property type="evidence" value="ECO:0007669"/>
    <property type="project" value="TreeGrafter"/>
</dbReference>
<evidence type="ECO:0000313" key="13">
    <source>
        <dbReference type="EMBL" id="MBD2770110.1"/>
    </source>
</evidence>
<comment type="catalytic activity">
    <reaction evidence="11">
        <text>a hydroperoxide + [thioredoxin]-dithiol = an alcohol + [thioredoxin]-disulfide + H2O</text>
        <dbReference type="Rhea" id="RHEA:62620"/>
        <dbReference type="Rhea" id="RHEA-COMP:10698"/>
        <dbReference type="Rhea" id="RHEA-COMP:10700"/>
        <dbReference type="ChEBI" id="CHEBI:15377"/>
        <dbReference type="ChEBI" id="CHEBI:29950"/>
        <dbReference type="ChEBI" id="CHEBI:30879"/>
        <dbReference type="ChEBI" id="CHEBI:35924"/>
        <dbReference type="ChEBI" id="CHEBI:50058"/>
        <dbReference type="EC" id="1.11.1.24"/>
    </reaction>
</comment>
<comment type="similarity">
    <text evidence="9">Belongs to the peroxiredoxin family. BCP/PrxQ subfamily.</text>
</comment>
<dbReference type="Proteomes" id="UP000612233">
    <property type="component" value="Unassembled WGS sequence"/>
</dbReference>
<keyword evidence="14" id="KW-1185">Reference proteome</keyword>
<comment type="function">
    <text evidence="1">Thiol-specific peroxidase that catalyzes the reduction of hydrogen peroxide and organic hydroperoxides to water and alcohols, respectively. Plays a role in cell protection against oxidative stress by detoxifying peroxides and as sensor of hydrogen peroxide-mediated signaling events.</text>
</comment>
<dbReference type="InterPro" id="IPR000866">
    <property type="entry name" value="AhpC/TSA"/>
</dbReference>
<evidence type="ECO:0000256" key="1">
    <source>
        <dbReference type="ARBA" id="ARBA00003330"/>
    </source>
</evidence>
<sequence length="219" mass="23289">MPTLTSSFQQELDATAQHLASVLPSAANETIDAGIATIQAAGLAQRSLRVGQLAPNFTLADAVGRPVTLSQLLADGPVVLVFYRGNWCPYCNVQLRAYNQFLEEFRAHGATLVAISPQTPDLTRLTAEEKDLQFPVLSDTGNAVARQYGLAYQVGEAVYQTLHGVGIDLAAFNGDASGELPLTGTFVIARDGHVAWAATEANFKQRPDPALVLAALAQL</sequence>
<evidence type="ECO:0000256" key="11">
    <source>
        <dbReference type="ARBA" id="ARBA00049091"/>
    </source>
</evidence>
<evidence type="ECO:0000256" key="9">
    <source>
        <dbReference type="ARBA" id="ARBA00038489"/>
    </source>
</evidence>
<dbReference type="GO" id="GO:0045454">
    <property type="term" value="P:cell redox homeostasis"/>
    <property type="evidence" value="ECO:0007669"/>
    <property type="project" value="TreeGrafter"/>
</dbReference>
<evidence type="ECO:0000256" key="7">
    <source>
        <dbReference type="ARBA" id="ARBA00023284"/>
    </source>
</evidence>
<dbReference type="GO" id="GO:0005737">
    <property type="term" value="C:cytoplasm"/>
    <property type="evidence" value="ECO:0007669"/>
    <property type="project" value="TreeGrafter"/>
</dbReference>